<proteinExistence type="predicted"/>
<dbReference type="Proteomes" id="UP000005396">
    <property type="component" value="Unassembled WGS sequence"/>
</dbReference>
<gene>
    <name evidence="1" type="ORF">CLOBOL_02909</name>
</gene>
<dbReference type="EMBL" id="ABCC02000027">
    <property type="protein sequence ID" value="EDP16765.1"/>
    <property type="molecule type" value="Genomic_DNA"/>
</dbReference>
<accession>A8RR41</accession>
<dbReference type="PaxDb" id="411902-CLOBOL_02909"/>
<protein>
    <submittedName>
        <fullName evidence="1">Uncharacterized protein</fullName>
    </submittedName>
</protein>
<evidence type="ECO:0000313" key="2">
    <source>
        <dbReference type="Proteomes" id="UP000005396"/>
    </source>
</evidence>
<name>A8RR41_ENTBW</name>
<organism evidence="1 2">
    <name type="scientific">Enterocloster bolteae (strain ATCC BAA-613 / DSM 15670 / CCUG 46953 / JCM 12243 / WAL 16351)</name>
    <name type="common">Clostridium bolteae</name>
    <dbReference type="NCBI Taxonomy" id="411902"/>
    <lineage>
        <taxon>Bacteria</taxon>
        <taxon>Bacillati</taxon>
        <taxon>Bacillota</taxon>
        <taxon>Clostridia</taxon>
        <taxon>Lachnospirales</taxon>
        <taxon>Lachnospiraceae</taxon>
        <taxon>Enterocloster</taxon>
    </lineage>
</organism>
<evidence type="ECO:0000313" key="1">
    <source>
        <dbReference type="EMBL" id="EDP16765.1"/>
    </source>
</evidence>
<reference evidence="1 2" key="2">
    <citation type="submission" date="2007-09" db="EMBL/GenBank/DDBJ databases">
        <title>Draft genome sequence of Clostridium bolteae (ATCC BAA-613).</title>
        <authorList>
            <person name="Sudarsanam P."/>
            <person name="Ley R."/>
            <person name="Guruge J."/>
            <person name="Turnbaugh P.J."/>
            <person name="Mahowald M."/>
            <person name="Liep D."/>
            <person name="Gordon J."/>
        </authorList>
    </citation>
    <scope>NUCLEOTIDE SEQUENCE [LARGE SCALE GENOMIC DNA]</scope>
    <source>
        <strain evidence="2">ATCC BAA-613 / DSM 15670 / CCUG 46953 / JCM 12243 / WAL 16351</strain>
    </source>
</reference>
<dbReference type="AlphaFoldDB" id="A8RR41"/>
<comment type="caution">
    <text evidence="1">The sequence shown here is derived from an EMBL/GenBank/DDBJ whole genome shotgun (WGS) entry which is preliminary data.</text>
</comment>
<dbReference type="HOGENOM" id="CLU_3372953_0_0_9"/>
<sequence length="34" mass="3845">MLFGKFCIDYSSGQFDILKHCTEPENTKTIAGSY</sequence>
<reference evidence="1 2" key="1">
    <citation type="submission" date="2007-08" db="EMBL/GenBank/DDBJ databases">
        <authorList>
            <person name="Fulton L."/>
            <person name="Clifton S."/>
            <person name="Fulton B."/>
            <person name="Xu J."/>
            <person name="Minx P."/>
            <person name="Pepin K.H."/>
            <person name="Johnson M."/>
            <person name="Thiruvilangam P."/>
            <person name="Bhonagiri V."/>
            <person name="Nash W.E."/>
            <person name="Mardis E.R."/>
            <person name="Wilson R.K."/>
        </authorList>
    </citation>
    <scope>NUCLEOTIDE SEQUENCE [LARGE SCALE GENOMIC DNA]</scope>
    <source>
        <strain evidence="2">ATCC BAA-613 / DSM 15670 / CCUG 46953 / JCM 12243 / WAL 16351</strain>
    </source>
</reference>